<name>A9WP39_RENSM</name>
<dbReference type="RefSeq" id="WP_012244503.1">
    <property type="nucleotide sequence ID" value="NC_010168.1"/>
</dbReference>
<dbReference type="Proteomes" id="UP000002007">
    <property type="component" value="Chromosome"/>
</dbReference>
<dbReference type="KEGG" id="rsa:RSal33209_1076"/>
<evidence type="ECO:0000313" key="1">
    <source>
        <dbReference type="EMBL" id="ABY22814.1"/>
    </source>
</evidence>
<gene>
    <name evidence="1" type="ordered locus">RSal33209_1076</name>
</gene>
<dbReference type="ESTHER" id="rensm-a9wp39">
    <property type="family name" value="6_AlphaBeta_hydrolase"/>
</dbReference>
<evidence type="ECO:0000313" key="2">
    <source>
        <dbReference type="Proteomes" id="UP000002007"/>
    </source>
</evidence>
<sequence>MAVTSSSSRRVVFVHGSGFFGAAAWPAQHVLAGSFDCLFVRRSGFDAVLEPLPTDFVADAQIVIDNLQLDGQQGGHVVAHAQGAISAMMAAVQRPDLVHSLTLCEPACLSLTKDLPATAAHMKLMQPVFDQRATLDDVGYHRQFAQLAFGEAARVLDPDDAEALRSAHRLRLQAPAWAAPLDIVPGVPTLVLTGGWEPMYEEVAEYLSSTGAQHLVAGGGHRPQDTENGQRAIKEFLAA</sequence>
<dbReference type="SUPFAM" id="SSF53474">
    <property type="entry name" value="alpha/beta-Hydrolases"/>
    <property type="match status" value="1"/>
</dbReference>
<reference evidence="2" key="1">
    <citation type="journal article" date="2008" name="J. Bacteriol.">
        <title>Genome sequence of the fish pathogen Renibacterium salmoninarum suggests reductive evolution away from an environmental Arthrobacter ancestor.</title>
        <authorList>
            <person name="Wiens G.D."/>
            <person name="Rockey D.D."/>
            <person name="Wu Z."/>
            <person name="Chang J."/>
            <person name="Levy R."/>
            <person name="Crane S."/>
            <person name="Chen D.S."/>
            <person name="Capri G.R."/>
            <person name="Burnett J.R."/>
            <person name="Sudheesh P.S."/>
            <person name="Schipma M.J."/>
            <person name="Burd H."/>
            <person name="Bhattacharyya A."/>
            <person name="Rhodes L.D."/>
            <person name="Kaul R."/>
            <person name="Strom M.S."/>
        </authorList>
    </citation>
    <scope>NUCLEOTIDE SEQUENCE [LARGE SCALE GENOMIC DNA]</scope>
    <source>
        <strain evidence="2">ATCC 33209 / DSM 20767 / JCM 11484 / NBRC 15589 / NCIMB 2235</strain>
    </source>
</reference>
<dbReference type="STRING" id="288705.RSal33209_1076"/>
<dbReference type="HOGENOM" id="CLU_1159234_0_0_11"/>
<organism evidence="1 2">
    <name type="scientific">Renibacterium salmoninarum (strain ATCC 33209 / DSM 20767 / JCM 11484 / NBRC 15589 / NCIMB 2235)</name>
    <dbReference type="NCBI Taxonomy" id="288705"/>
    <lineage>
        <taxon>Bacteria</taxon>
        <taxon>Bacillati</taxon>
        <taxon>Actinomycetota</taxon>
        <taxon>Actinomycetes</taxon>
        <taxon>Micrococcales</taxon>
        <taxon>Micrococcaceae</taxon>
        <taxon>Renibacterium</taxon>
    </lineage>
</organism>
<dbReference type="AlphaFoldDB" id="A9WP39"/>
<dbReference type="EMBL" id="CP000910">
    <property type="protein sequence ID" value="ABY22814.1"/>
    <property type="molecule type" value="Genomic_DNA"/>
</dbReference>
<dbReference type="Gene3D" id="3.40.50.1820">
    <property type="entry name" value="alpha/beta hydrolase"/>
    <property type="match status" value="1"/>
</dbReference>
<keyword evidence="2" id="KW-1185">Reference proteome</keyword>
<dbReference type="InterPro" id="IPR029058">
    <property type="entry name" value="AB_hydrolase_fold"/>
</dbReference>
<dbReference type="eggNOG" id="COG0596">
    <property type="taxonomic scope" value="Bacteria"/>
</dbReference>
<accession>A9WP39</accession>
<protein>
    <submittedName>
        <fullName evidence="1">Hypothetical membrane protein</fullName>
    </submittedName>
</protein>
<proteinExistence type="predicted"/>